<dbReference type="PROSITE" id="PS50005">
    <property type="entry name" value="TPR"/>
    <property type="match status" value="1"/>
</dbReference>
<dbReference type="GO" id="GO:0006620">
    <property type="term" value="P:post-translational protein targeting to endoplasmic reticulum membrane"/>
    <property type="evidence" value="ECO:0007669"/>
    <property type="project" value="TreeGrafter"/>
</dbReference>
<dbReference type="InterPro" id="IPR019734">
    <property type="entry name" value="TPR_rpt"/>
</dbReference>
<proteinExistence type="predicted"/>
<feature type="repeat" description="TPR" evidence="3">
    <location>
        <begin position="20"/>
        <end position="53"/>
    </location>
</feature>
<evidence type="ECO:0000313" key="6">
    <source>
        <dbReference type="WBParaSite" id="SBAD_0000947701-mRNA-1"/>
    </source>
</evidence>
<evidence type="ECO:0000256" key="3">
    <source>
        <dbReference type="PROSITE-ProRule" id="PRU00339"/>
    </source>
</evidence>
<dbReference type="EMBL" id="UZAM01012381">
    <property type="protein sequence ID" value="VDP21532.1"/>
    <property type="molecule type" value="Genomic_DNA"/>
</dbReference>
<dbReference type="PANTHER" id="PTHR45831:SF2">
    <property type="entry name" value="LD24721P"/>
    <property type="match status" value="1"/>
</dbReference>
<dbReference type="PANTHER" id="PTHR45831">
    <property type="entry name" value="LD24721P"/>
    <property type="match status" value="1"/>
</dbReference>
<evidence type="ECO:0000313" key="5">
    <source>
        <dbReference type="Proteomes" id="UP000270296"/>
    </source>
</evidence>
<dbReference type="GO" id="GO:0016020">
    <property type="term" value="C:membrane"/>
    <property type="evidence" value="ECO:0007669"/>
    <property type="project" value="TreeGrafter"/>
</dbReference>
<dbReference type="InterPro" id="IPR011990">
    <property type="entry name" value="TPR-like_helical_dom_sf"/>
</dbReference>
<name>A0A183IZV0_9BILA</name>
<organism evidence="6">
    <name type="scientific">Soboliphyme baturini</name>
    <dbReference type="NCBI Taxonomy" id="241478"/>
    <lineage>
        <taxon>Eukaryota</taxon>
        <taxon>Metazoa</taxon>
        <taxon>Ecdysozoa</taxon>
        <taxon>Nematoda</taxon>
        <taxon>Enoplea</taxon>
        <taxon>Dorylaimia</taxon>
        <taxon>Dioctophymatida</taxon>
        <taxon>Dioctophymatoidea</taxon>
        <taxon>Soboliphymatidae</taxon>
        <taxon>Soboliphyme</taxon>
    </lineage>
</organism>
<dbReference type="AlphaFoldDB" id="A0A183IZV0"/>
<dbReference type="GO" id="GO:0060090">
    <property type="term" value="F:molecular adaptor activity"/>
    <property type="evidence" value="ECO:0007669"/>
    <property type="project" value="TreeGrafter"/>
</dbReference>
<dbReference type="WBParaSite" id="SBAD_0000947701-mRNA-1">
    <property type="protein sequence ID" value="SBAD_0000947701-mRNA-1"/>
    <property type="gene ID" value="SBAD_0000947701"/>
</dbReference>
<dbReference type="Proteomes" id="UP000270296">
    <property type="component" value="Unassembled WGS sequence"/>
</dbReference>
<keyword evidence="2 3" id="KW-0802">TPR repeat</keyword>
<dbReference type="SMART" id="SM00028">
    <property type="entry name" value="TPR"/>
    <property type="match status" value="1"/>
</dbReference>
<dbReference type="Pfam" id="PF13414">
    <property type="entry name" value="TPR_11"/>
    <property type="match status" value="1"/>
</dbReference>
<dbReference type="GO" id="GO:0072380">
    <property type="term" value="C:TRC complex"/>
    <property type="evidence" value="ECO:0007669"/>
    <property type="project" value="TreeGrafter"/>
</dbReference>
<evidence type="ECO:0000256" key="2">
    <source>
        <dbReference type="ARBA" id="ARBA00022803"/>
    </source>
</evidence>
<dbReference type="InterPro" id="IPR047150">
    <property type="entry name" value="SGT"/>
</dbReference>
<reference evidence="4 5" key="2">
    <citation type="submission" date="2018-11" db="EMBL/GenBank/DDBJ databases">
        <authorList>
            <consortium name="Pathogen Informatics"/>
        </authorList>
    </citation>
    <scope>NUCLEOTIDE SEQUENCE [LARGE SCALE GENOMIC DNA]</scope>
</reference>
<dbReference type="OrthoDB" id="445564at2759"/>
<protein>
    <submittedName>
        <fullName evidence="6">TPR_REGION domain-containing protein</fullName>
    </submittedName>
</protein>
<dbReference type="Gene3D" id="1.25.40.10">
    <property type="entry name" value="Tetratricopeptide repeat domain"/>
    <property type="match status" value="1"/>
</dbReference>
<reference evidence="6" key="1">
    <citation type="submission" date="2016-06" db="UniProtKB">
        <authorList>
            <consortium name="WormBaseParasite"/>
        </authorList>
    </citation>
    <scope>IDENTIFICATION</scope>
</reference>
<accession>A0A183IZV0</accession>
<keyword evidence="1" id="KW-0677">Repeat</keyword>
<keyword evidence="5" id="KW-1185">Reference proteome</keyword>
<evidence type="ECO:0000313" key="4">
    <source>
        <dbReference type="EMBL" id="VDP21532.1"/>
    </source>
</evidence>
<dbReference type="SUPFAM" id="SSF48452">
    <property type="entry name" value="TPR-like"/>
    <property type="match status" value="1"/>
</dbReference>
<sequence>MVPKDNEKLLTIEEEQKAEAERLKTEANIFFKKESYNKAIELYTAAINLNPNEPSYYGNRSFAFLKTELYGA</sequence>
<evidence type="ECO:0000256" key="1">
    <source>
        <dbReference type="ARBA" id="ARBA00022737"/>
    </source>
</evidence>
<gene>
    <name evidence="4" type="ORF">SBAD_LOCUS9148</name>
</gene>